<reference evidence="5" key="1">
    <citation type="submission" date="2017-06" db="EMBL/GenBank/DDBJ databases">
        <authorList>
            <person name="Varghese N."/>
            <person name="Submissions S."/>
        </authorList>
    </citation>
    <scope>NUCLEOTIDE SEQUENCE [LARGE SCALE GENOMIC DNA]</scope>
    <source>
        <strain evidence="5">DSM 137</strain>
    </source>
</reference>
<evidence type="ECO:0000256" key="1">
    <source>
        <dbReference type="ARBA" id="ARBA00022679"/>
    </source>
</evidence>
<dbReference type="Pfam" id="PF13649">
    <property type="entry name" value="Methyltransf_25"/>
    <property type="match status" value="1"/>
</dbReference>
<dbReference type="PANTHER" id="PTHR43861">
    <property type="entry name" value="TRANS-ACONITATE 2-METHYLTRANSFERASE-RELATED"/>
    <property type="match status" value="1"/>
</dbReference>
<dbReference type="Proteomes" id="UP000198418">
    <property type="component" value="Unassembled WGS sequence"/>
</dbReference>
<dbReference type="Gene3D" id="3.40.50.150">
    <property type="entry name" value="Vaccinia Virus protein VP39"/>
    <property type="match status" value="1"/>
</dbReference>
<dbReference type="OrthoDB" id="7348755at2"/>
<dbReference type="Gene3D" id="1.10.30.50">
    <property type="match status" value="1"/>
</dbReference>
<dbReference type="InterPro" id="IPR041698">
    <property type="entry name" value="Methyltransf_25"/>
</dbReference>
<dbReference type="CDD" id="cd02440">
    <property type="entry name" value="AdoMet_MTases"/>
    <property type="match status" value="1"/>
</dbReference>
<protein>
    <submittedName>
        <fullName evidence="4">Methyltransferase domain-containing protein</fullName>
    </submittedName>
</protein>
<evidence type="ECO:0000259" key="3">
    <source>
        <dbReference type="Pfam" id="PF13649"/>
    </source>
</evidence>
<evidence type="ECO:0000313" key="5">
    <source>
        <dbReference type="Proteomes" id="UP000198418"/>
    </source>
</evidence>
<evidence type="ECO:0000259" key="2">
    <source>
        <dbReference type="Pfam" id="PF13395"/>
    </source>
</evidence>
<organism evidence="4 5">
    <name type="scientific">Rhodoblastus acidophilus</name>
    <name type="common">Rhodopseudomonas acidophila</name>
    <dbReference type="NCBI Taxonomy" id="1074"/>
    <lineage>
        <taxon>Bacteria</taxon>
        <taxon>Pseudomonadati</taxon>
        <taxon>Pseudomonadota</taxon>
        <taxon>Alphaproteobacteria</taxon>
        <taxon>Hyphomicrobiales</taxon>
        <taxon>Rhodoblastaceae</taxon>
        <taxon>Rhodoblastus</taxon>
    </lineage>
</organism>
<keyword evidence="4" id="KW-0489">Methyltransferase</keyword>
<dbReference type="RefSeq" id="WP_088522400.1">
    <property type="nucleotide sequence ID" value="NZ_FYDG01000021.1"/>
</dbReference>
<feature type="domain" description="Methyltransferase" evidence="3">
    <location>
        <begin position="44"/>
        <end position="139"/>
    </location>
</feature>
<dbReference type="EMBL" id="FYDG01000021">
    <property type="protein sequence ID" value="SNB82588.1"/>
    <property type="molecule type" value="Genomic_DNA"/>
</dbReference>
<keyword evidence="5" id="KW-1185">Reference proteome</keyword>
<dbReference type="InterPro" id="IPR003615">
    <property type="entry name" value="HNH_nuc"/>
</dbReference>
<dbReference type="GO" id="GO:0032259">
    <property type="term" value="P:methylation"/>
    <property type="evidence" value="ECO:0007669"/>
    <property type="project" value="UniProtKB-KW"/>
</dbReference>
<dbReference type="GO" id="GO:0008168">
    <property type="term" value="F:methyltransferase activity"/>
    <property type="evidence" value="ECO:0007669"/>
    <property type="project" value="UniProtKB-KW"/>
</dbReference>
<proteinExistence type="predicted"/>
<accession>A0A212SAQ8</accession>
<feature type="domain" description="HNH nuclease" evidence="2">
    <location>
        <begin position="451"/>
        <end position="496"/>
    </location>
</feature>
<gene>
    <name evidence="4" type="ORF">SAMN06265338_12122</name>
</gene>
<keyword evidence="1 4" id="KW-0808">Transferase</keyword>
<dbReference type="SUPFAM" id="SSF53335">
    <property type="entry name" value="S-adenosyl-L-methionine-dependent methyltransferases"/>
    <property type="match status" value="1"/>
</dbReference>
<dbReference type="AlphaFoldDB" id="A0A212SAQ8"/>
<dbReference type="Pfam" id="PF13395">
    <property type="entry name" value="HNH_4"/>
    <property type="match status" value="1"/>
</dbReference>
<name>A0A212SAQ8_RHOAC</name>
<dbReference type="InterPro" id="IPR029063">
    <property type="entry name" value="SAM-dependent_MTases_sf"/>
</dbReference>
<evidence type="ECO:0000313" key="4">
    <source>
        <dbReference type="EMBL" id="SNB82588.1"/>
    </source>
</evidence>
<sequence>MTIDQTIAGYDRNASAVVDQYESLQPENLHGWFSHLLPEAPGLVIDIGAGSGRDAAWFASKGYRVIAVEPSKNMRVEAQKRHDTPAIQWLSDRLPSLTATMALGVSADVVHLGAVWMHLPAADRTRAFRKLVSLTRSGGLIVMTIRDGVEDQGRGFHAVDVEDIENLARAHGLVVLPRQKVADLLGRKDVQWHQIALRLPDDGTNALPILRHIILNDSKTSTYKLGLLRALCRAADGAAGMAKDQGDDHVAVPLGLVALNWLRLYLPLLAADLPQSSLNIKGGERLDFCKESTRAILAGVVPAINLRPGATFSSQDTKIVHSALKAAAVTIRDNPAHFTTYAKGGAIFPYVAGSKTWSCGTLTLDATYLASFGALLVPRDIWRAMQRYSAWIEPSIVAEWIRIIKGYAQRMTRTLNDGAIAAAMTWIEPDRDVAIARTRALSLMDQGSLYCVWSGKQLTTQTLDMDHAFPWSAWPCGDLWNLMPSHRALNQKKKKDKLPTADLLSRSRDSVLSWWRDAYERADHLAPQFISEAKTSLPTLWQNDGLELGDIFEGMRFQRLRLWRDQQIPEWDGL</sequence>